<keyword evidence="3" id="KW-1185">Reference proteome</keyword>
<gene>
    <name evidence="2" type="ORF">V3851_01235</name>
</gene>
<protein>
    <submittedName>
        <fullName evidence="2">Uncharacterized protein</fullName>
    </submittedName>
</protein>
<keyword evidence="1" id="KW-0175">Coiled coil</keyword>
<dbReference type="RefSeq" id="WP_331844671.1">
    <property type="nucleotide sequence ID" value="NZ_JAZHPZ010000001.1"/>
</dbReference>
<name>A0ABU7VM57_9BACL</name>
<proteinExistence type="predicted"/>
<comment type="caution">
    <text evidence="2">The sequence shown here is derived from an EMBL/GenBank/DDBJ whole genome shotgun (WGS) entry which is preliminary data.</text>
</comment>
<dbReference type="Proteomes" id="UP001306950">
    <property type="component" value="Unassembled WGS sequence"/>
</dbReference>
<reference evidence="2 3" key="1">
    <citation type="submission" date="2024-02" db="EMBL/GenBank/DDBJ databases">
        <title>A nitrogen-fixing paenibacillus bacterium.</title>
        <authorList>
            <person name="Zhang W.L."/>
            <person name="Chen S.F."/>
        </authorList>
    </citation>
    <scope>NUCLEOTIDE SEQUENCE [LARGE SCALE GENOMIC DNA]</scope>
    <source>
        <strain evidence="2 3">M1</strain>
    </source>
</reference>
<sequence length="70" mass="8020">MPGNNFNPTPYRQLLLHPGLGEEERALVRELLEKAEQISAENLRLRKTIQRLSSANSPKMSSKLRDALYE</sequence>
<dbReference type="EMBL" id="JAZHPZ010000001">
    <property type="protein sequence ID" value="MEF2964438.1"/>
    <property type="molecule type" value="Genomic_DNA"/>
</dbReference>
<accession>A0ABU7VM57</accession>
<evidence type="ECO:0000256" key="1">
    <source>
        <dbReference type="SAM" id="Coils"/>
    </source>
</evidence>
<evidence type="ECO:0000313" key="3">
    <source>
        <dbReference type="Proteomes" id="UP001306950"/>
    </source>
</evidence>
<evidence type="ECO:0000313" key="2">
    <source>
        <dbReference type="EMBL" id="MEF2964438.1"/>
    </source>
</evidence>
<feature type="coiled-coil region" evidence="1">
    <location>
        <begin position="28"/>
        <end position="55"/>
    </location>
</feature>
<organism evidence="2 3">
    <name type="scientific">Paenibacillus haidiansis</name>
    <dbReference type="NCBI Taxonomy" id="1574488"/>
    <lineage>
        <taxon>Bacteria</taxon>
        <taxon>Bacillati</taxon>
        <taxon>Bacillota</taxon>
        <taxon>Bacilli</taxon>
        <taxon>Bacillales</taxon>
        <taxon>Paenibacillaceae</taxon>
        <taxon>Paenibacillus</taxon>
    </lineage>
</organism>